<reference evidence="2" key="1">
    <citation type="submission" date="2022-06" db="EMBL/GenBank/DDBJ databases">
        <title>Isolation and Genomics of Futiania mangrovii gen. nov., sp. nov., a Rare and Metabolically-versatile member in the Class Alphaproteobacteria.</title>
        <authorList>
            <person name="Liu L."/>
            <person name="Huang W.-C."/>
            <person name="Pan J."/>
            <person name="Li J."/>
            <person name="Huang Y."/>
            <person name="Du H."/>
            <person name="Liu Y."/>
            <person name="Li M."/>
        </authorList>
    </citation>
    <scope>NUCLEOTIDE SEQUENCE</scope>
    <source>
        <strain evidence="2">FT118</strain>
    </source>
</reference>
<feature type="transmembrane region" description="Helical" evidence="1">
    <location>
        <begin position="6"/>
        <end position="26"/>
    </location>
</feature>
<accession>A0A9J6PGW1</accession>
<proteinExistence type="predicted"/>
<dbReference type="InterPro" id="IPR009935">
    <property type="entry name" value="DUF1467"/>
</dbReference>
<dbReference type="RefSeq" id="WP_269331761.1">
    <property type="nucleotide sequence ID" value="NZ_JAMZFT010000001.1"/>
</dbReference>
<feature type="transmembrane region" description="Helical" evidence="1">
    <location>
        <begin position="53"/>
        <end position="70"/>
    </location>
</feature>
<keyword evidence="3" id="KW-1185">Reference proteome</keyword>
<dbReference type="AlphaFoldDB" id="A0A9J6PGW1"/>
<evidence type="ECO:0000313" key="3">
    <source>
        <dbReference type="Proteomes" id="UP001055804"/>
    </source>
</evidence>
<sequence>MSIVEGIVSFAIIWWVVLFAVLPWGVRSQHEQGTVDEGTEPGAPVAAHMARKAIATTLIALVIWGLYAWLTTSGILTLDSIPGFDPVAR</sequence>
<comment type="caution">
    <text evidence="2">The sequence shown here is derived from an EMBL/GenBank/DDBJ whole genome shotgun (WGS) entry which is preliminary data.</text>
</comment>
<dbReference type="Proteomes" id="UP001055804">
    <property type="component" value="Unassembled WGS sequence"/>
</dbReference>
<protein>
    <submittedName>
        <fullName evidence="2">DUF1467 family protein</fullName>
    </submittedName>
</protein>
<gene>
    <name evidence="2" type="ORF">NJQ99_05360</name>
</gene>
<name>A0A9J6PGW1_9PROT</name>
<keyword evidence="1" id="KW-0812">Transmembrane</keyword>
<evidence type="ECO:0000313" key="2">
    <source>
        <dbReference type="EMBL" id="MCP1335831.1"/>
    </source>
</evidence>
<evidence type="ECO:0000256" key="1">
    <source>
        <dbReference type="SAM" id="Phobius"/>
    </source>
</evidence>
<organism evidence="2 3">
    <name type="scientific">Futiania mangrovi</name>
    <dbReference type="NCBI Taxonomy" id="2959716"/>
    <lineage>
        <taxon>Bacteria</taxon>
        <taxon>Pseudomonadati</taxon>
        <taxon>Pseudomonadota</taxon>
        <taxon>Alphaproteobacteria</taxon>
        <taxon>Futianiales</taxon>
        <taxon>Futianiaceae</taxon>
        <taxon>Futiania</taxon>
    </lineage>
</organism>
<dbReference type="Pfam" id="PF07330">
    <property type="entry name" value="DUF1467"/>
    <property type="match status" value="1"/>
</dbReference>
<dbReference type="EMBL" id="JAMZFT010000001">
    <property type="protein sequence ID" value="MCP1335831.1"/>
    <property type="molecule type" value="Genomic_DNA"/>
</dbReference>
<keyword evidence="1" id="KW-0472">Membrane</keyword>
<keyword evidence="1" id="KW-1133">Transmembrane helix</keyword>